<dbReference type="Proteomes" id="UP000437748">
    <property type="component" value="Unassembled WGS sequence"/>
</dbReference>
<name>A0A6N6VU16_9BACT</name>
<proteinExistence type="predicted"/>
<accession>A0A6N6VU16</accession>
<evidence type="ECO:0008006" key="4">
    <source>
        <dbReference type="Google" id="ProtNLM"/>
    </source>
</evidence>
<feature type="chain" id="PRO_5026861852" description="HEAT repeat domain-containing protein" evidence="1">
    <location>
        <begin position="20"/>
        <end position="315"/>
    </location>
</feature>
<sequence length="315" mass="37023">MFKFLYCLLIGMFQTFIFANQIEKLTTQKDSKTEEDSPSIVKDFCEKYDNQKDFFNDMTKEILSNEKRRAELASGLARKKYPKCELAIKDYLKKTLSEKEYTPKQGEQAFITLGLIAKIPEASQVIEKEIDKGYLSSWIDILKETNDAGYIQSLKSWIKRVAKEIREKDNTKILDPSLYGKPSTDGKEIKYPDMVRIWTPILMNRFLNEMIARKTKLTENEFNELNIIYSSTTTSYRETFVEQITKIVANNPKDWLLSYRKEEHWVQFRLFPIMQRLGKKDGNIKLEIIWISKYHSDGRIRTLALNTLEKIATKK</sequence>
<evidence type="ECO:0000313" key="2">
    <source>
        <dbReference type="EMBL" id="KAB8039561.1"/>
    </source>
</evidence>
<dbReference type="AlphaFoldDB" id="A0A6N6VU16"/>
<evidence type="ECO:0000313" key="3">
    <source>
        <dbReference type="Proteomes" id="UP000437748"/>
    </source>
</evidence>
<protein>
    <recommendedName>
        <fullName evidence="4">HEAT repeat domain-containing protein</fullName>
    </recommendedName>
</protein>
<dbReference type="OrthoDB" id="5292264at2"/>
<organism evidence="2 3">
    <name type="scientific">Silvanigrella paludirubra</name>
    <dbReference type="NCBI Taxonomy" id="2499159"/>
    <lineage>
        <taxon>Bacteria</taxon>
        <taxon>Pseudomonadati</taxon>
        <taxon>Bdellovibrionota</taxon>
        <taxon>Oligoflexia</taxon>
        <taxon>Silvanigrellales</taxon>
        <taxon>Silvanigrellaceae</taxon>
        <taxon>Silvanigrella</taxon>
    </lineage>
</organism>
<evidence type="ECO:0000256" key="1">
    <source>
        <dbReference type="SAM" id="SignalP"/>
    </source>
</evidence>
<gene>
    <name evidence="2" type="ORF">GCL60_04705</name>
</gene>
<dbReference type="RefSeq" id="WP_153418832.1">
    <property type="nucleotide sequence ID" value="NZ_WFLM01000002.1"/>
</dbReference>
<dbReference type="EMBL" id="WFLM01000002">
    <property type="protein sequence ID" value="KAB8039561.1"/>
    <property type="molecule type" value="Genomic_DNA"/>
</dbReference>
<keyword evidence="3" id="KW-1185">Reference proteome</keyword>
<feature type="signal peptide" evidence="1">
    <location>
        <begin position="1"/>
        <end position="19"/>
    </location>
</feature>
<reference evidence="2 3" key="1">
    <citation type="submission" date="2019-10" db="EMBL/GenBank/DDBJ databases">
        <title>New species of Slilvanegrellaceae.</title>
        <authorList>
            <person name="Pitt A."/>
            <person name="Hahn M.W."/>
        </authorList>
    </citation>
    <scope>NUCLEOTIDE SEQUENCE [LARGE SCALE GENOMIC DNA]</scope>
    <source>
        <strain evidence="2 3">SP-Ram-0.45-NSY-1</strain>
    </source>
</reference>
<keyword evidence="1" id="KW-0732">Signal</keyword>
<comment type="caution">
    <text evidence="2">The sequence shown here is derived from an EMBL/GenBank/DDBJ whole genome shotgun (WGS) entry which is preliminary data.</text>
</comment>